<feature type="transmembrane region" description="Helical" evidence="1">
    <location>
        <begin position="38"/>
        <end position="58"/>
    </location>
</feature>
<keyword evidence="1" id="KW-0472">Membrane</keyword>
<dbReference type="EMBL" id="CP015961">
    <property type="protein sequence ID" value="ANI93400.1"/>
    <property type="molecule type" value="Genomic_DNA"/>
</dbReference>
<dbReference type="RefSeq" id="WP_067472370.1">
    <property type="nucleotide sequence ID" value="NZ_CP015961.1"/>
</dbReference>
<dbReference type="AlphaFoldDB" id="A0A173LRB6"/>
<dbReference type="KEGG" id="dtm:BJL86_2640"/>
<gene>
    <name evidence="2" type="ORF">BJL86_2640</name>
</gene>
<keyword evidence="3" id="KW-1185">Reference proteome</keyword>
<protein>
    <submittedName>
        <fullName evidence="2">Uncharacterized protein</fullName>
    </submittedName>
</protein>
<evidence type="ECO:0000313" key="3">
    <source>
        <dbReference type="Proteomes" id="UP000186104"/>
    </source>
</evidence>
<organism evidence="2 3">
    <name type="scientific">Dietzia timorensis</name>
    <dbReference type="NCBI Taxonomy" id="499555"/>
    <lineage>
        <taxon>Bacteria</taxon>
        <taxon>Bacillati</taxon>
        <taxon>Actinomycetota</taxon>
        <taxon>Actinomycetes</taxon>
        <taxon>Mycobacteriales</taxon>
        <taxon>Dietziaceae</taxon>
        <taxon>Dietzia</taxon>
    </lineage>
</organism>
<keyword evidence="1" id="KW-1133">Transmembrane helix</keyword>
<accession>A0A173LRB6</accession>
<proteinExistence type="predicted"/>
<evidence type="ECO:0000313" key="2">
    <source>
        <dbReference type="EMBL" id="ANI93400.1"/>
    </source>
</evidence>
<sequence>MSAQKLDPVNQMHIIVVGLAMILIGSSLFVGDALIPRMVVPGAIVVALGFAAIGISFLRFPNVEHSWSHATAPPNTASA</sequence>
<keyword evidence="1" id="KW-0812">Transmembrane</keyword>
<feature type="transmembrane region" description="Helical" evidence="1">
    <location>
        <begin position="12"/>
        <end position="31"/>
    </location>
</feature>
<reference evidence="2 3" key="1">
    <citation type="submission" date="2016-06" db="EMBL/GenBank/DDBJ databases">
        <title>Complete genome sequence of a saline-alkali tolerant type strain Dietzia timorensis ID05-A0528T.</title>
        <authorList>
            <person name="Wu X."/>
        </authorList>
    </citation>
    <scope>NUCLEOTIDE SEQUENCE [LARGE SCALE GENOMIC DNA]</scope>
    <source>
        <strain evidence="2 3">ID05-A0528</strain>
    </source>
</reference>
<evidence type="ECO:0000256" key="1">
    <source>
        <dbReference type="SAM" id="Phobius"/>
    </source>
</evidence>
<name>A0A173LRB6_9ACTN</name>
<dbReference type="Proteomes" id="UP000186104">
    <property type="component" value="Chromosome"/>
</dbReference>